<reference evidence="1 2" key="1">
    <citation type="submission" date="2014-01" db="EMBL/GenBank/DDBJ databases">
        <authorList>
            <person name="Zuccon D."/>
        </authorList>
    </citation>
    <scope>NUCLEOTIDE SEQUENCE [LARGE SCALE GENOMIC DNA]</scope>
    <source>
        <strain evidence="1 2">Y31</strain>
    </source>
</reference>
<proteinExistence type="predicted"/>
<dbReference type="PATRIC" id="fig|1261658.3.peg.813"/>
<dbReference type="Proteomes" id="UP000078358">
    <property type="component" value="Unassembled WGS sequence"/>
</dbReference>
<protein>
    <submittedName>
        <fullName evidence="1">Uncharacterized protein</fullName>
    </submittedName>
</protein>
<gene>
    <name evidence="1" type="ORF">F480_04025</name>
</gene>
<comment type="caution">
    <text evidence="1">The sequence shown here is derived from an EMBL/GenBank/DDBJ whole genome shotgun (WGS) entry which is preliminary data.</text>
</comment>
<sequence length="32" mass="3884">MTFVKKMQDLDCTDLGKIWLGYQFNYLEIKLK</sequence>
<evidence type="ECO:0000313" key="2">
    <source>
        <dbReference type="Proteomes" id="UP000078358"/>
    </source>
</evidence>
<accession>A0A179D103</accession>
<dbReference type="AlphaFoldDB" id="A0A179D103"/>
<dbReference type="EMBL" id="JACI01000001">
    <property type="protein sequence ID" value="OAQ15829.1"/>
    <property type="molecule type" value="Genomic_DNA"/>
</dbReference>
<evidence type="ECO:0000313" key="1">
    <source>
        <dbReference type="EMBL" id="OAQ15829.1"/>
    </source>
</evidence>
<organism evidence="1 2">
    <name type="scientific">Bibersteinia trehalosi Y31</name>
    <dbReference type="NCBI Taxonomy" id="1261658"/>
    <lineage>
        <taxon>Bacteria</taxon>
        <taxon>Pseudomonadati</taxon>
        <taxon>Pseudomonadota</taxon>
        <taxon>Gammaproteobacteria</taxon>
        <taxon>Pasteurellales</taxon>
        <taxon>Pasteurellaceae</taxon>
        <taxon>Bibersteinia</taxon>
    </lineage>
</organism>
<name>A0A179D103_BIBTR</name>